<evidence type="ECO:0000259" key="2">
    <source>
        <dbReference type="Pfam" id="PF09339"/>
    </source>
</evidence>
<dbReference type="Proteomes" id="UP000620156">
    <property type="component" value="Unassembled WGS sequence"/>
</dbReference>
<dbReference type="GO" id="GO:0003677">
    <property type="term" value="F:DNA binding"/>
    <property type="evidence" value="ECO:0007669"/>
    <property type="project" value="InterPro"/>
</dbReference>
<evidence type="ECO:0000313" key="3">
    <source>
        <dbReference type="EMBL" id="GGQ68575.1"/>
    </source>
</evidence>
<keyword evidence="3" id="KW-0808">Transferase</keyword>
<organism evidence="3 4">
    <name type="scientific">Streptomyces ruber</name>
    <dbReference type="NCBI Taxonomy" id="83378"/>
    <lineage>
        <taxon>Bacteria</taxon>
        <taxon>Bacillati</taxon>
        <taxon>Actinomycetota</taxon>
        <taxon>Actinomycetes</taxon>
        <taxon>Kitasatosporales</taxon>
        <taxon>Streptomycetaceae</taxon>
        <taxon>Streptomyces</taxon>
    </lineage>
</organism>
<name>A0A918BIJ5_9ACTN</name>
<dbReference type="InterPro" id="IPR043129">
    <property type="entry name" value="ATPase_NBD"/>
</dbReference>
<dbReference type="RefSeq" id="WP_229821150.1">
    <property type="nucleotide sequence ID" value="NZ_BMQK01000010.1"/>
</dbReference>
<evidence type="ECO:0000256" key="1">
    <source>
        <dbReference type="ARBA" id="ARBA00006479"/>
    </source>
</evidence>
<keyword evidence="3" id="KW-0418">Kinase</keyword>
<dbReference type="SUPFAM" id="SSF53067">
    <property type="entry name" value="Actin-like ATPase domain"/>
    <property type="match status" value="1"/>
</dbReference>
<dbReference type="EMBL" id="BMQK01000010">
    <property type="protein sequence ID" value="GGQ68575.1"/>
    <property type="molecule type" value="Genomic_DNA"/>
</dbReference>
<dbReference type="Gene3D" id="3.30.420.40">
    <property type="match status" value="2"/>
</dbReference>
<protein>
    <submittedName>
        <fullName evidence="3">Sugar kinase</fullName>
    </submittedName>
</protein>
<gene>
    <name evidence="3" type="ORF">GCM10010145_42810</name>
</gene>
<dbReference type="Gene3D" id="1.10.10.10">
    <property type="entry name" value="Winged helix-like DNA-binding domain superfamily/Winged helix DNA-binding domain"/>
    <property type="match status" value="1"/>
</dbReference>
<feature type="domain" description="HTH iclR-type" evidence="2">
    <location>
        <begin position="19"/>
        <end position="61"/>
    </location>
</feature>
<dbReference type="GO" id="GO:0016301">
    <property type="term" value="F:kinase activity"/>
    <property type="evidence" value="ECO:0007669"/>
    <property type="project" value="UniProtKB-KW"/>
</dbReference>
<dbReference type="PANTHER" id="PTHR18964">
    <property type="entry name" value="ROK (REPRESSOR, ORF, KINASE) FAMILY"/>
    <property type="match status" value="1"/>
</dbReference>
<dbReference type="InterPro" id="IPR036390">
    <property type="entry name" value="WH_DNA-bd_sf"/>
</dbReference>
<dbReference type="Pfam" id="PF09339">
    <property type="entry name" value="HTH_IclR"/>
    <property type="match status" value="1"/>
</dbReference>
<dbReference type="SUPFAM" id="SSF46785">
    <property type="entry name" value="Winged helix' DNA-binding domain"/>
    <property type="match status" value="1"/>
</dbReference>
<proteinExistence type="inferred from homology"/>
<dbReference type="PROSITE" id="PS01125">
    <property type="entry name" value="ROK"/>
    <property type="match status" value="1"/>
</dbReference>
<dbReference type="PANTHER" id="PTHR18964:SF173">
    <property type="entry name" value="GLUCOKINASE"/>
    <property type="match status" value="1"/>
</dbReference>
<dbReference type="AlphaFoldDB" id="A0A918BIJ5"/>
<sequence length="404" mass="41953">MSPNARIPEGAPHPTGPGAVLDLIRSGRATTRAELMAATGLSRSTMATRLEALTEAGYVEEAGTGGATGGRRAQSFRLRRDGGVLLVADIGGAHVRTAVTDLAGRVLDGRERTDDVGLGPAPVLDRVADDFRDLLAAAGHTADRVRGIGIGVPGPVEAETGRIVSPPIMTGWDGYRVPDYFAGRYDCPVLTDNDTNLMALGEYRTAHAGEEHLVFIKLGTGIGAGLVLGRRLHRGAGGAAGDIGHSPAPGVDENAPDALVCRCGLTGCLEAYASGWALVRDLRELGHRVDTTAGVVSLIRDGHPDAVRLVRQSGRLIGRALADTVSLLNPSSLVIGGELAYAGDHLLAGVREITYRRSLPLATRELTVTTSRLRSRAGTVGAAGAVTDVLYAPATVDAALSRNP</sequence>
<reference evidence="3" key="1">
    <citation type="journal article" date="2014" name="Int. J. Syst. Evol. Microbiol.">
        <title>Complete genome sequence of Corynebacterium casei LMG S-19264T (=DSM 44701T), isolated from a smear-ripened cheese.</title>
        <authorList>
            <consortium name="US DOE Joint Genome Institute (JGI-PGF)"/>
            <person name="Walter F."/>
            <person name="Albersmeier A."/>
            <person name="Kalinowski J."/>
            <person name="Ruckert C."/>
        </authorList>
    </citation>
    <scope>NUCLEOTIDE SEQUENCE</scope>
    <source>
        <strain evidence="3">JCM 3131</strain>
    </source>
</reference>
<dbReference type="GO" id="GO:0006355">
    <property type="term" value="P:regulation of DNA-templated transcription"/>
    <property type="evidence" value="ECO:0007669"/>
    <property type="project" value="InterPro"/>
</dbReference>
<comment type="caution">
    <text evidence="3">The sequence shown here is derived from an EMBL/GenBank/DDBJ whole genome shotgun (WGS) entry which is preliminary data.</text>
</comment>
<dbReference type="InterPro" id="IPR049874">
    <property type="entry name" value="ROK_cs"/>
</dbReference>
<comment type="similarity">
    <text evidence="1">Belongs to the ROK (NagC/XylR) family.</text>
</comment>
<keyword evidence="4" id="KW-1185">Reference proteome</keyword>
<dbReference type="InterPro" id="IPR005471">
    <property type="entry name" value="Tscrpt_reg_IclR_N"/>
</dbReference>
<reference evidence="3" key="2">
    <citation type="submission" date="2020-09" db="EMBL/GenBank/DDBJ databases">
        <authorList>
            <person name="Sun Q."/>
            <person name="Ohkuma M."/>
        </authorList>
    </citation>
    <scope>NUCLEOTIDE SEQUENCE</scope>
    <source>
        <strain evidence="3">JCM 3131</strain>
    </source>
</reference>
<evidence type="ECO:0000313" key="4">
    <source>
        <dbReference type="Proteomes" id="UP000620156"/>
    </source>
</evidence>
<dbReference type="InterPro" id="IPR000600">
    <property type="entry name" value="ROK"/>
</dbReference>
<dbReference type="InterPro" id="IPR036388">
    <property type="entry name" value="WH-like_DNA-bd_sf"/>
</dbReference>
<accession>A0A918BIJ5</accession>
<dbReference type="Pfam" id="PF00480">
    <property type="entry name" value="ROK"/>
    <property type="match status" value="1"/>
</dbReference>